<dbReference type="Pfam" id="PF08818">
    <property type="entry name" value="DUF1801"/>
    <property type="match status" value="1"/>
</dbReference>
<dbReference type="Pfam" id="PF13376">
    <property type="entry name" value="OmdA"/>
    <property type="match status" value="1"/>
</dbReference>
<dbReference type="Proteomes" id="UP000310314">
    <property type="component" value="Unassembled WGS sequence"/>
</dbReference>
<dbReference type="OrthoDB" id="214150at2"/>
<evidence type="ECO:0000313" key="3">
    <source>
        <dbReference type="Proteomes" id="UP000310314"/>
    </source>
</evidence>
<dbReference type="RefSeq" id="WP_138659687.1">
    <property type="nucleotide sequence ID" value="NZ_VATY01000005.1"/>
</dbReference>
<dbReference type="EMBL" id="VATY01000005">
    <property type="protein sequence ID" value="TMM53227.1"/>
    <property type="molecule type" value="Genomic_DNA"/>
</dbReference>
<dbReference type="InterPro" id="IPR014922">
    <property type="entry name" value="YdhG-like"/>
</dbReference>
<evidence type="ECO:0000313" key="2">
    <source>
        <dbReference type="EMBL" id="TMM53227.1"/>
    </source>
</evidence>
<accession>A0A5S3PGK6</accession>
<keyword evidence="3" id="KW-1185">Reference proteome</keyword>
<reference evidence="2 3" key="1">
    <citation type="submission" date="2019-05" db="EMBL/GenBank/DDBJ databases">
        <authorList>
            <person name="Zhang J.-Y."/>
            <person name="Feg X."/>
            <person name="Du Z.-J."/>
        </authorList>
    </citation>
    <scope>NUCLEOTIDE SEQUENCE [LARGE SCALE GENOMIC DNA]</scope>
    <source>
        <strain evidence="2 3">RZ26</strain>
    </source>
</reference>
<sequence length="198" mass="23214">MEKTEKVERYYAEEHRFRDAIAQLRELVLKTSLEETYKWMFPTYTLKGKNVLSICKFKKHFGIWFFNGVFLKDKKQVLENAQEGKTQAMRHWKFYSIEDIDKKAILGYMNEAIENQKNGRVLVSLKKKATKKPVPKLLKDALAENTNAAKAFKKLSLYNQNEYAEYIAGAKQEKTKLSRLEKILPMISDGKGLNDMYR</sequence>
<feature type="domain" description="YdhG-like" evidence="1">
    <location>
        <begin position="18"/>
        <end position="113"/>
    </location>
</feature>
<dbReference type="AlphaFoldDB" id="A0A5S3PGK6"/>
<protein>
    <recommendedName>
        <fullName evidence="1">YdhG-like domain-containing protein</fullName>
    </recommendedName>
</protein>
<organism evidence="2 3">
    <name type="scientific">Maribacter algarum</name>
    <name type="common">ex Zhang et al. 2020</name>
    <dbReference type="NCBI Taxonomy" id="2578118"/>
    <lineage>
        <taxon>Bacteria</taxon>
        <taxon>Pseudomonadati</taxon>
        <taxon>Bacteroidota</taxon>
        <taxon>Flavobacteriia</taxon>
        <taxon>Flavobacteriales</taxon>
        <taxon>Flavobacteriaceae</taxon>
        <taxon>Maribacter</taxon>
    </lineage>
</organism>
<dbReference type="SUPFAM" id="SSF159888">
    <property type="entry name" value="YdhG-like"/>
    <property type="match status" value="1"/>
</dbReference>
<comment type="caution">
    <text evidence="2">The sequence shown here is derived from an EMBL/GenBank/DDBJ whole genome shotgun (WGS) entry which is preliminary data.</text>
</comment>
<gene>
    <name evidence="2" type="ORF">FEE95_19355</name>
</gene>
<evidence type="ECO:0000259" key="1">
    <source>
        <dbReference type="Pfam" id="PF08818"/>
    </source>
</evidence>
<dbReference type="Gene3D" id="3.90.1150.200">
    <property type="match status" value="1"/>
</dbReference>
<proteinExistence type="predicted"/>
<name>A0A5S3PGK6_9FLAO</name>